<gene>
    <name evidence="2" type="ORF">SNE40_011192</name>
</gene>
<feature type="region of interest" description="Disordered" evidence="1">
    <location>
        <begin position="446"/>
        <end position="514"/>
    </location>
</feature>
<dbReference type="Proteomes" id="UP001347796">
    <property type="component" value="Unassembled WGS sequence"/>
</dbReference>
<evidence type="ECO:0000256" key="1">
    <source>
        <dbReference type="SAM" id="MobiDB-lite"/>
    </source>
</evidence>
<protein>
    <submittedName>
        <fullName evidence="2">Uncharacterized protein</fullName>
    </submittedName>
</protein>
<proteinExistence type="predicted"/>
<dbReference type="AlphaFoldDB" id="A0AAN8PXJ1"/>
<accession>A0AAN8PXJ1</accession>
<feature type="compositionally biased region" description="Low complexity" evidence="1">
    <location>
        <begin position="446"/>
        <end position="460"/>
    </location>
</feature>
<reference evidence="2 3" key="1">
    <citation type="submission" date="2024-01" db="EMBL/GenBank/DDBJ databases">
        <title>The genome of the rayed Mediterranean limpet Patella caerulea (Linnaeus, 1758).</title>
        <authorList>
            <person name="Anh-Thu Weber A."/>
            <person name="Halstead-Nussloch G."/>
        </authorList>
    </citation>
    <scope>NUCLEOTIDE SEQUENCE [LARGE SCALE GENOMIC DNA]</scope>
    <source>
        <strain evidence="2">AATW-2023a</strain>
        <tissue evidence="2">Whole specimen</tissue>
    </source>
</reference>
<sequence>MDNFEDGHIPSNNNDLIIDYDPLDLNNFGFGDDLNHQSSNENTAVVSNVSIGFPGSSITKKECKQTPVNTRKRKEGKITSIKTIKNPKSRKIEGDLVSVIDPTVVESAEKIAPRITIKKAPNIAKVTQRNTNKQSNSNTSSCHTNVLHSTFRKNNLRPAPSATVTSNPNQHIDIPVPISNNSFGYNYEAPNNSNTTNNVLIDRAEFDQIKQSLAAVNEFLQFNMGEQEVYVNKSDTGPSISCNATEMYDGDDYTNEPVLDNVDPQSMYDEFQEDPTESDSFDVPKIFQGDDFYGKPVGDNLLNLVNIATSKKIEVNKLVTKYPIPENCKRLQPPLVEPDIWQVLPRPAQAQDNSLQEVQKLIGLGIAPLLGLLPKSNNQEFKNTLVDSIITLGNSILELSLRRRIFLKKFMSRRYHPLCSTTRPVGETLFGPDVANRMKEIDQSNRLSSSLNLSGRLNPRSNRRSFLGQGFQNRRPQDRRGNFRGRPYTSRGRVRGRGQRPFQNQYQQYQQQYQ</sequence>
<name>A0AAN8PXJ1_PATCE</name>
<comment type="caution">
    <text evidence="2">The sequence shown here is derived from an EMBL/GenBank/DDBJ whole genome shotgun (WGS) entry which is preliminary data.</text>
</comment>
<evidence type="ECO:0000313" key="2">
    <source>
        <dbReference type="EMBL" id="KAK6178665.1"/>
    </source>
</evidence>
<feature type="compositionally biased region" description="Low complexity" evidence="1">
    <location>
        <begin position="503"/>
        <end position="514"/>
    </location>
</feature>
<dbReference type="PANTHER" id="PTHR34239">
    <property type="entry name" value="APPLE DOMAIN-CONTAINING PROTEIN"/>
    <property type="match status" value="1"/>
</dbReference>
<dbReference type="PANTHER" id="PTHR34239:SF2">
    <property type="entry name" value="TRANSPOSABLE ELEMENT P TRANSPOSASE_THAP9 CONSERVED DOMAIN-CONTAINING PROTEIN"/>
    <property type="match status" value="1"/>
</dbReference>
<evidence type="ECO:0000313" key="3">
    <source>
        <dbReference type="Proteomes" id="UP001347796"/>
    </source>
</evidence>
<organism evidence="2 3">
    <name type="scientific">Patella caerulea</name>
    <name type="common">Rayed Mediterranean limpet</name>
    <dbReference type="NCBI Taxonomy" id="87958"/>
    <lineage>
        <taxon>Eukaryota</taxon>
        <taxon>Metazoa</taxon>
        <taxon>Spiralia</taxon>
        <taxon>Lophotrochozoa</taxon>
        <taxon>Mollusca</taxon>
        <taxon>Gastropoda</taxon>
        <taxon>Patellogastropoda</taxon>
        <taxon>Patelloidea</taxon>
        <taxon>Patellidae</taxon>
        <taxon>Patella</taxon>
    </lineage>
</organism>
<dbReference type="EMBL" id="JAZGQO010000008">
    <property type="protein sequence ID" value="KAK6178665.1"/>
    <property type="molecule type" value="Genomic_DNA"/>
</dbReference>
<keyword evidence="3" id="KW-1185">Reference proteome</keyword>